<dbReference type="KEGG" id="psuu:Psuf_050990"/>
<dbReference type="GO" id="GO:0004521">
    <property type="term" value="F:RNA endonuclease activity"/>
    <property type="evidence" value="ECO:0007669"/>
    <property type="project" value="UniProtKB-UniRule"/>
</dbReference>
<dbReference type="EC" id="3.1.-.-" evidence="5 6"/>
<dbReference type="NCBIfam" id="TIGR03319">
    <property type="entry name" value="RNase_Y"/>
    <property type="match status" value="1"/>
</dbReference>
<dbReference type="PROSITE" id="PS50084">
    <property type="entry name" value="KH_TYPE_1"/>
    <property type="match status" value="1"/>
</dbReference>
<dbReference type="InterPro" id="IPR006675">
    <property type="entry name" value="HDIG_dom"/>
</dbReference>
<dbReference type="SUPFAM" id="SSF109604">
    <property type="entry name" value="HD-domain/PDEase-like"/>
    <property type="match status" value="1"/>
</dbReference>
<keyword evidence="10" id="KW-1185">Reference proteome</keyword>
<evidence type="ECO:0000313" key="9">
    <source>
        <dbReference type="EMBL" id="BCB87786.1"/>
    </source>
</evidence>
<dbReference type="Pfam" id="PF00013">
    <property type="entry name" value="KH_1"/>
    <property type="match status" value="1"/>
</dbReference>
<name>A0A6F8YP19_9ACTN</name>
<organism evidence="9 10">
    <name type="scientific">Phytohabitans suffuscus</name>
    <dbReference type="NCBI Taxonomy" id="624315"/>
    <lineage>
        <taxon>Bacteria</taxon>
        <taxon>Bacillati</taxon>
        <taxon>Actinomycetota</taxon>
        <taxon>Actinomycetes</taxon>
        <taxon>Micromonosporales</taxon>
        <taxon>Micromonosporaceae</taxon>
    </lineage>
</organism>
<feature type="domain" description="HD" evidence="8">
    <location>
        <begin position="408"/>
        <end position="501"/>
    </location>
</feature>
<evidence type="ECO:0000256" key="1">
    <source>
        <dbReference type="ARBA" id="ARBA00022722"/>
    </source>
</evidence>
<comment type="similarity">
    <text evidence="5">Belongs to the RNase Y family.</text>
</comment>
<dbReference type="GO" id="GO:0003723">
    <property type="term" value="F:RNA binding"/>
    <property type="evidence" value="ECO:0007669"/>
    <property type="project" value="UniProtKB-UniRule"/>
</dbReference>
<keyword evidence="4 5" id="KW-0694">RNA-binding</keyword>
<dbReference type="SUPFAM" id="SSF54791">
    <property type="entry name" value="Eukaryotic type KH-domain (KH-domain type I)"/>
    <property type="match status" value="1"/>
</dbReference>
<dbReference type="Gene3D" id="1.10.3210.10">
    <property type="entry name" value="Hypothetical protein af1432"/>
    <property type="match status" value="1"/>
</dbReference>
<evidence type="ECO:0000256" key="4">
    <source>
        <dbReference type="ARBA" id="ARBA00022884"/>
    </source>
</evidence>
<dbReference type="Proteomes" id="UP000503011">
    <property type="component" value="Chromosome"/>
</dbReference>
<dbReference type="GO" id="GO:0016787">
    <property type="term" value="F:hydrolase activity"/>
    <property type="evidence" value="ECO:0007669"/>
    <property type="project" value="UniProtKB-KW"/>
</dbReference>
<dbReference type="SMART" id="SM00322">
    <property type="entry name" value="KH"/>
    <property type="match status" value="1"/>
</dbReference>
<dbReference type="InterPro" id="IPR017705">
    <property type="entry name" value="Ribonuclease_Y"/>
</dbReference>
<dbReference type="Pfam" id="PF01966">
    <property type="entry name" value="HD"/>
    <property type="match status" value="1"/>
</dbReference>
<dbReference type="InterPro" id="IPR003607">
    <property type="entry name" value="HD/PDEase_dom"/>
</dbReference>
<dbReference type="PROSITE" id="PS51831">
    <property type="entry name" value="HD"/>
    <property type="match status" value="1"/>
</dbReference>
<dbReference type="SMART" id="SM00471">
    <property type="entry name" value="HDc"/>
    <property type="match status" value="1"/>
</dbReference>
<evidence type="ECO:0000256" key="2">
    <source>
        <dbReference type="ARBA" id="ARBA00022759"/>
    </source>
</evidence>
<protein>
    <recommendedName>
        <fullName evidence="5 6">Ribonuclease Y</fullName>
        <shortName evidence="5">RNase Y</shortName>
        <ecNumber evidence="5 6">3.1.-.-</ecNumber>
    </recommendedName>
</protein>
<evidence type="ECO:0000313" key="10">
    <source>
        <dbReference type="Proteomes" id="UP000503011"/>
    </source>
</evidence>
<dbReference type="Pfam" id="PF12072">
    <property type="entry name" value="RNase_Y_N"/>
    <property type="match status" value="1"/>
</dbReference>
<dbReference type="InterPro" id="IPR004087">
    <property type="entry name" value="KH_dom"/>
</dbReference>
<dbReference type="InterPro" id="IPR004088">
    <property type="entry name" value="KH_dom_type_1"/>
</dbReference>
<proteinExistence type="inferred from homology"/>
<dbReference type="HAMAP" id="MF_00335">
    <property type="entry name" value="RNase_Y"/>
    <property type="match status" value="1"/>
</dbReference>
<accession>A0A6F8YP19</accession>
<dbReference type="InterPro" id="IPR022711">
    <property type="entry name" value="RNase_Y_N"/>
</dbReference>
<reference evidence="9 10" key="2">
    <citation type="submission" date="2020-03" db="EMBL/GenBank/DDBJ databases">
        <authorList>
            <person name="Ichikawa N."/>
            <person name="Kimura A."/>
            <person name="Kitahashi Y."/>
            <person name="Uohara A."/>
        </authorList>
    </citation>
    <scope>NUCLEOTIDE SEQUENCE [LARGE SCALE GENOMIC DNA]</scope>
    <source>
        <strain evidence="9 10">NBRC 105367</strain>
    </source>
</reference>
<keyword evidence="3 5" id="KW-0378">Hydrolase</keyword>
<evidence type="ECO:0000256" key="7">
    <source>
        <dbReference type="SAM" id="Coils"/>
    </source>
</evidence>
<dbReference type="GO" id="GO:0006402">
    <property type="term" value="P:mRNA catabolic process"/>
    <property type="evidence" value="ECO:0007669"/>
    <property type="project" value="UniProtKB-UniRule"/>
</dbReference>
<reference evidence="9 10" key="1">
    <citation type="submission" date="2020-03" db="EMBL/GenBank/DDBJ databases">
        <title>Whole genome shotgun sequence of Phytohabitans suffuscus NBRC 105367.</title>
        <authorList>
            <person name="Komaki H."/>
            <person name="Tamura T."/>
        </authorList>
    </citation>
    <scope>NUCLEOTIDE SEQUENCE [LARGE SCALE GENOMIC DNA]</scope>
    <source>
        <strain evidence="9 10">NBRC 105367</strain>
    </source>
</reference>
<dbReference type="EMBL" id="AP022871">
    <property type="protein sequence ID" value="BCB87786.1"/>
    <property type="molecule type" value="Genomic_DNA"/>
</dbReference>
<keyword evidence="7" id="KW-0175">Coiled coil</keyword>
<dbReference type="PANTHER" id="PTHR12826:SF15">
    <property type="entry name" value="RIBONUCLEASE Y"/>
    <property type="match status" value="1"/>
</dbReference>
<dbReference type="InterPro" id="IPR036612">
    <property type="entry name" value="KH_dom_type_1_sf"/>
</dbReference>
<evidence type="ECO:0000256" key="5">
    <source>
        <dbReference type="HAMAP-Rule" id="MF_00335"/>
    </source>
</evidence>
<gene>
    <name evidence="5 9" type="primary">rny</name>
    <name evidence="9" type="ORF">Psuf_050990</name>
</gene>
<dbReference type="AlphaFoldDB" id="A0A6F8YP19"/>
<dbReference type="PANTHER" id="PTHR12826">
    <property type="entry name" value="RIBONUCLEASE Y"/>
    <property type="match status" value="1"/>
</dbReference>
<sequence length="592" mass="64790">MGGLTAVLLIAVLALAVLVVVALVLGARALRALTAAQPAVQRPDDPAFVAERDRQEESLAALRSAAGEASSAVEQAKSAATAARTDAAEAKAEARAARAEARRVLDAARTEADTILERAHRQAEADAEQVRAAARRSGEREISVLSATVKEQAADLERRTARIDERERLHTEEVERLSERDRRVTAAVAEIAGRESALAERETALVEAEELRRRELERIAGLTVDAAKLELVDAIEGQAKREAALLVRDIENDARNTAEQRARHIVVDAIQRVASEQTAESVVSVLHLPGDEMKGRIIGREGRNIRAFESVTGVNLIIDDTPEAVLLSCFDPVRREIGRLTLEKLVLDGRIHPHRIEEVFETAKHEVERLCERAAEDALVEVGITDLHPELTTLLGRLRYRTSYGQNVLKHLVETAHIAGIMASELRLDAQMIKRCAFLHDIGKALTHEVEGSHALIGADLARKYGEPEEVVHAIEAHHNEVPPQTIEAVLTQASDACSGGRPGARRESLEAYVKRLERIEEIAAGKTGVEKVFAMQAGREIRVMVKPDDVDDIGAAVLARDVAKQIEEELTYPGQIRVTVVRESRVTEIAR</sequence>
<dbReference type="NCBIfam" id="TIGR00277">
    <property type="entry name" value="HDIG"/>
    <property type="match status" value="1"/>
</dbReference>
<evidence type="ECO:0000256" key="6">
    <source>
        <dbReference type="NCBIfam" id="TIGR03319"/>
    </source>
</evidence>
<dbReference type="GO" id="GO:0005886">
    <property type="term" value="C:plasma membrane"/>
    <property type="evidence" value="ECO:0007669"/>
    <property type="project" value="UniProtKB-UniRule"/>
</dbReference>
<dbReference type="RefSeq" id="WP_173159191.1">
    <property type="nucleotide sequence ID" value="NZ_AP022871.1"/>
</dbReference>
<dbReference type="CDD" id="cd00077">
    <property type="entry name" value="HDc"/>
    <property type="match status" value="1"/>
</dbReference>
<dbReference type="InterPro" id="IPR006674">
    <property type="entry name" value="HD_domain"/>
</dbReference>
<evidence type="ECO:0000256" key="3">
    <source>
        <dbReference type="ARBA" id="ARBA00022801"/>
    </source>
</evidence>
<keyword evidence="2 5" id="KW-0255">Endonuclease</keyword>
<keyword evidence="1 5" id="KW-0540">Nuclease</keyword>
<evidence type="ECO:0000259" key="8">
    <source>
        <dbReference type="PROSITE" id="PS51831"/>
    </source>
</evidence>
<feature type="coiled-coil region" evidence="7">
    <location>
        <begin position="73"/>
        <end position="118"/>
    </location>
</feature>
<comment type="function">
    <text evidence="5">Endoribonuclease that initiates mRNA decay.</text>
</comment>
<dbReference type="CDD" id="cd22431">
    <property type="entry name" value="KH-I_RNaseY"/>
    <property type="match status" value="1"/>
</dbReference>